<dbReference type="AlphaFoldDB" id="A0A1Q5UAQ2"/>
<accession>A0A1Q5UAQ2</accession>
<gene>
    <name evidence="1" type="ORF">PENSUB_5059</name>
</gene>
<feature type="non-terminal residue" evidence="1">
    <location>
        <position position="70"/>
    </location>
</feature>
<proteinExistence type="predicted"/>
<dbReference type="EMBL" id="MNBE01000498">
    <property type="protein sequence ID" value="OKP09555.1"/>
    <property type="molecule type" value="Genomic_DNA"/>
</dbReference>
<sequence length="70" mass="8052">MPGLNETKFDFSQTAERLLLQMEQFTFTIHQYGDSANELESKINVDNMENQLGSMLGGMNYQLDDVNEKM</sequence>
<name>A0A1Q5UAQ2_9EURO</name>
<dbReference type="Proteomes" id="UP000186955">
    <property type="component" value="Unassembled WGS sequence"/>
</dbReference>
<evidence type="ECO:0000313" key="2">
    <source>
        <dbReference type="Proteomes" id="UP000186955"/>
    </source>
</evidence>
<keyword evidence="2" id="KW-1185">Reference proteome</keyword>
<organism evidence="1 2">
    <name type="scientific">Penicillium subrubescens</name>
    <dbReference type="NCBI Taxonomy" id="1316194"/>
    <lineage>
        <taxon>Eukaryota</taxon>
        <taxon>Fungi</taxon>
        <taxon>Dikarya</taxon>
        <taxon>Ascomycota</taxon>
        <taxon>Pezizomycotina</taxon>
        <taxon>Eurotiomycetes</taxon>
        <taxon>Eurotiomycetidae</taxon>
        <taxon>Eurotiales</taxon>
        <taxon>Aspergillaceae</taxon>
        <taxon>Penicillium</taxon>
    </lineage>
</organism>
<evidence type="ECO:0000313" key="1">
    <source>
        <dbReference type="EMBL" id="OKP09555.1"/>
    </source>
</evidence>
<reference evidence="1 2" key="1">
    <citation type="submission" date="2016-10" db="EMBL/GenBank/DDBJ databases">
        <title>Genome sequence of the ascomycete fungus Penicillium subrubescens.</title>
        <authorList>
            <person name="De Vries R.P."/>
            <person name="Peng M."/>
            <person name="Dilokpimol A."/>
            <person name="Hilden K."/>
            <person name="Makela M.R."/>
            <person name="Grigoriev I."/>
            <person name="Riley R."/>
            <person name="Granchi Z."/>
        </authorList>
    </citation>
    <scope>NUCLEOTIDE SEQUENCE [LARGE SCALE GENOMIC DNA]</scope>
    <source>
        <strain evidence="1 2">CBS 132785</strain>
    </source>
</reference>
<comment type="caution">
    <text evidence="1">The sequence shown here is derived from an EMBL/GenBank/DDBJ whole genome shotgun (WGS) entry which is preliminary data.</text>
</comment>
<protein>
    <submittedName>
        <fullName evidence="1">Uncharacterized protein</fullName>
    </submittedName>
</protein>